<dbReference type="PANTHER" id="PTHR47099">
    <property type="entry name" value="METHYLCOBAMIDE:COM METHYLTRANSFERASE MTBA"/>
    <property type="match status" value="1"/>
</dbReference>
<keyword evidence="3" id="KW-1185">Reference proteome</keyword>
<dbReference type="Gene3D" id="3.20.20.210">
    <property type="match status" value="1"/>
</dbReference>
<dbReference type="EMBL" id="JANPWE010000005">
    <property type="protein sequence ID" value="MCR6546022.1"/>
    <property type="molecule type" value="Genomic_DNA"/>
</dbReference>
<comment type="caution">
    <text evidence="2">The sequence shown here is derived from an EMBL/GenBank/DDBJ whole genome shotgun (WGS) entry which is preliminary data.</text>
</comment>
<dbReference type="InterPro" id="IPR000257">
    <property type="entry name" value="Uroporphyrinogen_deCOase"/>
</dbReference>
<dbReference type="PANTHER" id="PTHR47099:SF1">
    <property type="entry name" value="METHYLCOBAMIDE:COM METHYLTRANSFERASE MTBA"/>
    <property type="match status" value="1"/>
</dbReference>
<evidence type="ECO:0000313" key="3">
    <source>
        <dbReference type="Proteomes" id="UP001524944"/>
    </source>
</evidence>
<evidence type="ECO:0000313" key="2">
    <source>
        <dbReference type="EMBL" id="MCR6546022.1"/>
    </source>
</evidence>
<dbReference type="Pfam" id="PF01208">
    <property type="entry name" value="URO-D"/>
    <property type="match status" value="1"/>
</dbReference>
<name>A0ABT1Y572_9FIRM</name>
<evidence type="ECO:0000259" key="1">
    <source>
        <dbReference type="Pfam" id="PF01208"/>
    </source>
</evidence>
<reference evidence="2 3" key="1">
    <citation type="submission" date="2022-08" db="EMBL/GenBank/DDBJ databases">
        <title>Proteogenomics of the novel Dehalobacterium formicoaceticum strain EZ94 highlights a key role of methyltransferases during anaerobic dichloromethane degradation.</title>
        <authorList>
            <person name="Wasmund K."/>
        </authorList>
    </citation>
    <scope>NUCLEOTIDE SEQUENCE [LARGE SCALE GENOMIC DNA]</scope>
    <source>
        <strain evidence="2 3">EZ94</strain>
    </source>
</reference>
<dbReference type="InterPro" id="IPR038071">
    <property type="entry name" value="UROD/MetE-like_sf"/>
</dbReference>
<dbReference type="RefSeq" id="WP_089612134.1">
    <property type="nucleotide sequence ID" value="NZ_CP022121.1"/>
</dbReference>
<protein>
    <submittedName>
        <fullName evidence="2">Uroporphyrinogen decarboxylase family protein</fullName>
    </submittedName>
</protein>
<dbReference type="SUPFAM" id="SSF51726">
    <property type="entry name" value="UROD/MetE-like"/>
    <property type="match status" value="1"/>
</dbReference>
<gene>
    <name evidence="2" type="ORF">NVS47_10945</name>
</gene>
<accession>A0ABT1Y572</accession>
<feature type="domain" description="Uroporphyrinogen decarboxylase (URO-D)" evidence="1">
    <location>
        <begin position="26"/>
        <end position="323"/>
    </location>
</feature>
<dbReference type="InterPro" id="IPR052024">
    <property type="entry name" value="Methanogen_methyltrans"/>
</dbReference>
<sequence>MSFFTDQIQSHKGSSPCLFYPMAPKMEISMTELLTDSKVQERVLTKIAHGYPVNAVIRMTELWCEGASFGMSCTIADDSFPRLGDPICTEPQALADVKIPQIENKTTAPLIEAVRLAVPKIEKPLIIGVTGPFTLASVLNGVENIMMTCMTAPDQIHDFLSRITDYIIEYISAYKSVGAAGIILAEPSASMISPAMMEEFSNAYIQKIIKAVQDDTFSLIYHNCGAVNPHLKTISQLDADAFHFGSDVDMGLALDILGKNKFVMGNVDPRLFITATPDEIEKQTTALLNTYGERDNWRLSTGCDLSPDSSMENVECFLQTANRF</sequence>
<dbReference type="Proteomes" id="UP001524944">
    <property type="component" value="Unassembled WGS sequence"/>
</dbReference>
<organism evidence="2 3">
    <name type="scientific">Dehalobacterium formicoaceticum</name>
    <dbReference type="NCBI Taxonomy" id="51515"/>
    <lineage>
        <taxon>Bacteria</taxon>
        <taxon>Bacillati</taxon>
        <taxon>Bacillota</taxon>
        <taxon>Clostridia</taxon>
        <taxon>Eubacteriales</taxon>
        <taxon>Peptococcaceae</taxon>
        <taxon>Dehalobacterium</taxon>
    </lineage>
</organism>
<proteinExistence type="predicted"/>